<reference evidence="1 2" key="1">
    <citation type="submission" date="2016-10" db="EMBL/GenBank/DDBJ databases">
        <authorList>
            <person name="de Groot N.N."/>
        </authorList>
    </citation>
    <scope>NUCLEOTIDE SEQUENCE [LARGE SCALE GENOMIC DNA]</scope>
    <source>
        <strain evidence="1 2">DSM 1736</strain>
    </source>
</reference>
<accession>A0A1G9XBU9</accession>
<evidence type="ECO:0000313" key="1">
    <source>
        <dbReference type="EMBL" id="SDM94272.1"/>
    </source>
</evidence>
<dbReference type="EMBL" id="FNHB01000009">
    <property type="protein sequence ID" value="SDM94272.1"/>
    <property type="molecule type" value="Genomic_DNA"/>
</dbReference>
<dbReference type="STRING" id="146817.SAMN04488502_10950"/>
<dbReference type="Proteomes" id="UP000214880">
    <property type="component" value="Unassembled WGS sequence"/>
</dbReference>
<keyword evidence="2" id="KW-1185">Reference proteome</keyword>
<gene>
    <name evidence="1" type="ORF">SAMN04488502_10950</name>
</gene>
<protein>
    <submittedName>
        <fullName evidence="1">Uncharacterized protein</fullName>
    </submittedName>
</protein>
<evidence type="ECO:0000313" key="2">
    <source>
        <dbReference type="Proteomes" id="UP000214880"/>
    </source>
</evidence>
<dbReference type="AlphaFoldDB" id="A0A1G9XBU9"/>
<dbReference type="RefSeq" id="WP_139164512.1">
    <property type="nucleotide sequence ID" value="NZ_FNHB01000009.1"/>
</dbReference>
<dbReference type="OrthoDB" id="1682252at2"/>
<name>A0A1G9XBU9_9FIRM</name>
<sequence>MNTFEGKKVENCFGGTHIYEYRLPVRTGDTFLERLGRLGKLDCRRNLPRPYFQALLPEGTTVKGVIDDQVIKVSFPSPDPAGGKQKFEELLRDLIARCLNDEER</sequence>
<proteinExistence type="predicted"/>
<organism evidence="1 2">
    <name type="scientific">Dendrosporobacter quercicolus</name>
    <dbReference type="NCBI Taxonomy" id="146817"/>
    <lineage>
        <taxon>Bacteria</taxon>
        <taxon>Bacillati</taxon>
        <taxon>Bacillota</taxon>
        <taxon>Negativicutes</taxon>
        <taxon>Selenomonadales</taxon>
        <taxon>Sporomusaceae</taxon>
        <taxon>Dendrosporobacter</taxon>
    </lineage>
</organism>